<gene>
    <name evidence="1" type="ORF">H8S84_07760</name>
</gene>
<evidence type="ECO:0000313" key="1">
    <source>
        <dbReference type="EMBL" id="MBC5992725.1"/>
    </source>
</evidence>
<organism evidence="1 2">
    <name type="scientific">Pontibacter cellulosilyticus</name>
    <dbReference type="NCBI Taxonomy" id="1720253"/>
    <lineage>
        <taxon>Bacteria</taxon>
        <taxon>Pseudomonadati</taxon>
        <taxon>Bacteroidota</taxon>
        <taxon>Cytophagia</taxon>
        <taxon>Cytophagales</taxon>
        <taxon>Hymenobacteraceae</taxon>
        <taxon>Pontibacter</taxon>
    </lineage>
</organism>
<dbReference type="RefSeq" id="WP_187066766.1">
    <property type="nucleotide sequence ID" value="NZ_JACRVF010000002.1"/>
</dbReference>
<name>A0A923SN13_9BACT</name>
<reference evidence="1" key="1">
    <citation type="submission" date="2020-08" db="EMBL/GenBank/DDBJ databases">
        <title>Pontibacter sp. SD6 16S ribosomal RNA gene Genome sequencing and assembly.</title>
        <authorList>
            <person name="Kang M."/>
        </authorList>
    </citation>
    <scope>NUCLEOTIDE SEQUENCE</scope>
    <source>
        <strain evidence="1">SD6</strain>
    </source>
</reference>
<accession>A0A923SN13</accession>
<protein>
    <submittedName>
        <fullName evidence="1">Uncharacterized protein</fullName>
    </submittedName>
</protein>
<keyword evidence="2" id="KW-1185">Reference proteome</keyword>
<evidence type="ECO:0000313" key="2">
    <source>
        <dbReference type="Proteomes" id="UP000603640"/>
    </source>
</evidence>
<sequence length="130" mass="14712">MQAFLYFNVTAPGTYRQPLLEQLKAALPQVAILDLDAQSGELVQHYALQLLKEAEQAVVCIKADESKTDLGSMMPLLEELFLEKRGRLVLLQGQHARLQRMFGARENINYKTVGEEEVAQEAQSFFETLK</sequence>
<comment type="caution">
    <text evidence="1">The sequence shown here is derived from an EMBL/GenBank/DDBJ whole genome shotgun (WGS) entry which is preliminary data.</text>
</comment>
<dbReference type="EMBL" id="JACRVF010000002">
    <property type="protein sequence ID" value="MBC5992725.1"/>
    <property type="molecule type" value="Genomic_DNA"/>
</dbReference>
<dbReference type="AlphaFoldDB" id="A0A923SN13"/>
<dbReference type="Proteomes" id="UP000603640">
    <property type="component" value="Unassembled WGS sequence"/>
</dbReference>
<proteinExistence type="predicted"/>